<sequence length="391" mass="44167">MFRSHLNERGIQGFIPFATLNAQWVWMKKRRDPIWSHVHINTASETDGKWKEIVTKIKSAAKTLRFELREKMEDDTTTPCQSSLGSDGEQNTTSNEPAAPILPRSLSTPETANPIVLPLIYASTRASINRKKSTMTLPLDPVDPPSQSSLPMASSASGVNMKEPPTYESQDTQELQDEDYNHESGYEDYSHGNQHNNRQDDPIMREYTQGFKQFMRELGGRVPYADEELFDSESEYLVTPQESPSKVRPFCDPPLSLPSDLEPGLLDPEDNSDWCADRGSSANLADFGTPEISMEDRSGAVDNDRISIQKTLSNFRFSGNHTAHDEVPDDGFGSQRALEYQWPSNNETRVGTLRQMSVEALRQVENQSTTHFPHQEDMDVLMYDGNTWNQV</sequence>
<evidence type="ECO:0000256" key="1">
    <source>
        <dbReference type="SAM" id="MobiDB-lite"/>
    </source>
</evidence>
<protein>
    <submittedName>
        <fullName evidence="2">Uncharacterized protein</fullName>
    </submittedName>
</protein>
<organism evidence="2 3">
    <name type="scientific">Penicillium freii</name>
    <dbReference type="NCBI Taxonomy" id="48697"/>
    <lineage>
        <taxon>Eukaryota</taxon>
        <taxon>Fungi</taxon>
        <taxon>Dikarya</taxon>
        <taxon>Ascomycota</taxon>
        <taxon>Pezizomycotina</taxon>
        <taxon>Eurotiomycetes</taxon>
        <taxon>Eurotiomycetidae</taxon>
        <taxon>Eurotiales</taxon>
        <taxon>Aspergillaceae</taxon>
        <taxon>Penicillium</taxon>
    </lineage>
</organism>
<evidence type="ECO:0000313" key="3">
    <source>
        <dbReference type="Proteomes" id="UP000055045"/>
    </source>
</evidence>
<dbReference type="Proteomes" id="UP000055045">
    <property type="component" value="Unassembled WGS sequence"/>
</dbReference>
<evidence type="ECO:0000313" key="2">
    <source>
        <dbReference type="EMBL" id="KUM64448.1"/>
    </source>
</evidence>
<keyword evidence="3" id="KW-1185">Reference proteome</keyword>
<name>A0A117NQU6_PENFR</name>
<dbReference type="EMBL" id="LLXE01000048">
    <property type="protein sequence ID" value="KUM64448.1"/>
    <property type="molecule type" value="Genomic_DNA"/>
</dbReference>
<feature type="region of interest" description="Disordered" evidence="1">
    <location>
        <begin position="68"/>
        <end position="109"/>
    </location>
</feature>
<gene>
    <name evidence="2" type="ORF">ACN42_g2629</name>
</gene>
<feature type="compositionally biased region" description="Polar residues" evidence="1">
    <location>
        <begin position="77"/>
        <end position="96"/>
    </location>
</feature>
<dbReference type="AlphaFoldDB" id="A0A117NQU6"/>
<feature type="region of interest" description="Disordered" evidence="1">
    <location>
        <begin position="135"/>
        <end position="174"/>
    </location>
</feature>
<accession>A0A117NQU6</accession>
<proteinExistence type="predicted"/>
<feature type="compositionally biased region" description="Low complexity" evidence="1">
    <location>
        <begin position="145"/>
        <end position="157"/>
    </location>
</feature>
<reference evidence="2 3" key="1">
    <citation type="submission" date="2015-10" db="EMBL/GenBank/DDBJ databases">
        <title>Genome sequencing of Penicillium freii.</title>
        <authorList>
            <person name="Nguyen H.D."/>
            <person name="Visagie C.M."/>
            <person name="Seifert K.A."/>
        </authorList>
    </citation>
    <scope>NUCLEOTIDE SEQUENCE [LARGE SCALE GENOMIC DNA]</scope>
    <source>
        <strain evidence="2 3">DAOM 242723</strain>
    </source>
</reference>
<comment type="caution">
    <text evidence="2">The sequence shown here is derived from an EMBL/GenBank/DDBJ whole genome shotgun (WGS) entry which is preliminary data.</text>
</comment>
<feature type="region of interest" description="Disordered" evidence="1">
    <location>
        <begin position="182"/>
        <end position="201"/>
    </location>
</feature>